<dbReference type="RefSeq" id="WP_330170137.1">
    <property type="nucleotide sequence ID" value="NZ_CP137080.1"/>
</dbReference>
<keyword evidence="2" id="KW-1185">Reference proteome</keyword>
<dbReference type="Proteomes" id="UP001329313">
    <property type="component" value="Chromosome"/>
</dbReference>
<dbReference type="EMBL" id="CP137080">
    <property type="protein sequence ID" value="WOQ68999.1"/>
    <property type="molecule type" value="Genomic_DNA"/>
</dbReference>
<accession>A0AAU0MF87</accession>
<evidence type="ECO:0008006" key="3">
    <source>
        <dbReference type="Google" id="ProtNLM"/>
    </source>
</evidence>
<name>A0AAU0MF87_9MICO</name>
<organism evidence="1 2">
    <name type="scientific">Microbacterium limosum</name>
    <dbReference type="NCBI Taxonomy" id="3079935"/>
    <lineage>
        <taxon>Bacteria</taxon>
        <taxon>Bacillati</taxon>
        <taxon>Actinomycetota</taxon>
        <taxon>Actinomycetes</taxon>
        <taxon>Micrococcales</taxon>
        <taxon>Microbacteriaceae</taxon>
        <taxon>Microbacterium</taxon>
    </lineage>
</organism>
<reference evidence="1 2" key="1">
    <citation type="submission" date="2023-10" db="EMBL/GenBank/DDBJ databases">
        <title>Y20.</title>
        <authorList>
            <person name="Zhang G."/>
            <person name="Ding Y."/>
        </authorList>
    </citation>
    <scope>NUCLEOTIDE SEQUENCE [LARGE SCALE GENOMIC DNA]</scope>
    <source>
        <strain evidence="1 2">Y20</strain>
    </source>
</reference>
<dbReference type="AlphaFoldDB" id="A0AAU0MF87"/>
<gene>
    <name evidence="1" type="ORF">RYJ27_09820</name>
</gene>
<protein>
    <recommendedName>
        <fullName evidence="3">Alpha/beta hydrolase family protein</fullName>
    </recommendedName>
</protein>
<evidence type="ECO:0000313" key="2">
    <source>
        <dbReference type="Proteomes" id="UP001329313"/>
    </source>
</evidence>
<proteinExistence type="predicted"/>
<dbReference type="KEGG" id="mliy:RYJ27_09820"/>
<evidence type="ECO:0000313" key="1">
    <source>
        <dbReference type="EMBL" id="WOQ68999.1"/>
    </source>
</evidence>
<sequence length="197" mass="20224">MESPHPSQITYRSSGAVGAGRTVVLLREGSITVGDPNPSLSSSFGVRLVSMSVPAVSLSDHEAFGGETPDEEQSTAVADLMREQGVSPDRPAGMIALGAVGWRAAEAAVMMGPAIDRIAFVDVSVPDAPLARTDVADLLTRLEAKLLVVAGESEQASADAAWIVEHSEGARRASAVGTLADVWSAVLAHVAPGARTG</sequence>